<proteinExistence type="predicted"/>
<feature type="domain" description="Glutaredoxin" evidence="1">
    <location>
        <begin position="22"/>
        <end position="78"/>
    </location>
</feature>
<dbReference type="SUPFAM" id="SSF52833">
    <property type="entry name" value="Thioredoxin-like"/>
    <property type="match status" value="1"/>
</dbReference>
<dbReference type="PANTHER" id="PTHR34386">
    <property type="entry name" value="GLUTAREDOXIN"/>
    <property type="match status" value="1"/>
</dbReference>
<dbReference type="PATRIC" id="fig|1398.25.peg.1079"/>
<accession>A0A150JYB1</accession>
<protein>
    <recommendedName>
        <fullName evidence="1">Glutaredoxin domain-containing protein</fullName>
    </recommendedName>
</protein>
<dbReference type="PANTHER" id="PTHR34386:SF1">
    <property type="entry name" value="GLUTAREDOXIN-LIKE PROTEIN NRDH"/>
    <property type="match status" value="1"/>
</dbReference>
<dbReference type="Proteomes" id="UP000075304">
    <property type="component" value="Unassembled WGS sequence"/>
</dbReference>
<dbReference type="InterPro" id="IPR002109">
    <property type="entry name" value="Glutaredoxin"/>
</dbReference>
<gene>
    <name evidence="2" type="ORF">B4099_1933</name>
</gene>
<dbReference type="InterPro" id="IPR036249">
    <property type="entry name" value="Thioredoxin-like_sf"/>
</dbReference>
<dbReference type="AlphaFoldDB" id="A0A150JYB1"/>
<comment type="caution">
    <text evidence="2">The sequence shown here is derived from an EMBL/GenBank/DDBJ whole genome shotgun (WGS) entry which is preliminary data.</text>
</comment>
<dbReference type="GO" id="GO:0009055">
    <property type="term" value="F:electron transfer activity"/>
    <property type="evidence" value="ECO:0007669"/>
    <property type="project" value="TreeGrafter"/>
</dbReference>
<evidence type="ECO:0000313" key="3">
    <source>
        <dbReference type="Proteomes" id="UP000075304"/>
    </source>
</evidence>
<dbReference type="Gene3D" id="3.40.30.10">
    <property type="entry name" value="Glutaredoxin"/>
    <property type="match status" value="1"/>
</dbReference>
<name>A0A150JYB1_HEYCO</name>
<dbReference type="EMBL" id="LQYI01000130">
    <property type="protein sequence ID" value="KYC62206.1"/>
    <property type="molecule type" value="Genomic_DNA"/>
</dbReference>
<evidence type="ECO:0000259" key="1">
    <source>
        <dbReference type="Pfam" id="PF00462"/>
    </source>
</evidence>
<dbReference type="Pfam" id="PF00462">
    <property type="entry name" value="Glutaredoxin"/>
    <property type="match status" value="1"/>
</dbReference>
<dbReference type="PROSITE" id="PS51354">
    <property type="entry name" value="GLUTAREDOXIN_2"/>
    <property type="match status" value="1"/>
</dbReference>
<evidence type="ECO:0000313" key="2">
    <source>
        <dbReference type="EMBL" id="KYC62206.1"/>
    </source>
</evidence>
<sequence>MKSTNNLLETEWDEMTEQVQTIVVWSKQGCQYCQAVKDYLKEQNLAYTDVDITEQDHLRDVLEAKYGVRYVPVVEIGSREGRNYYAVTEIGVEHLEKALGKGEKIHGAQ</sequence>
<dbReference type="InterPro" id="IPR051548">
    <property type="entry name" value="Grx-like_ET"/>
</dbReference>
<organism evidence="2 3">
    <name type="scientific">Heyndrickxia coagulans</name>
    <name type="common">Weizmannia coagulans</name>
    <dbReference type="NCBI Taxonomy" id="1398"/>
    <lineage>
        <taxon>Bacteria</taxon>
        <taxon>Bacillati</taxon>
        <taxon>Bacillota</taxon>
        <taxon>Bacilli</taxon>
        <taxon>Bacillales</taxon>
        <taxon>Bacillaceae</taxon>
        <taxon>Heyndrickxia</taxon>
    </lineage>
</organism>
<dbReference type="GO" id="GO:0045454">
    <property type="term" value="P:cell redox homeostasis"/>
    <property type="evidence" value="ECO:0007669"/>
    <property type="project" value="TreeGrafter"/>
</dbReference>
<dbReference type="CDD" id="cd02976">
    <property type="entry name" value="NrdH"/>
    <property type="match status" value="1"/>
</dbReference>
<reference evidence="2 3" key="1">
    <citation type="submission" date="2016-01" db="EMBL/GenBank/DDBJ databases">
        <title>Genome Sequences of Twelve Sporeforming Bacillus Species Isolated from Foods.</title>
        <authorList>
            <person name="Berendsen E.M."/>
            <person name="Wells-Bennik M.H."/>
            <person name="Krawcyk A.O."/>
            <person name="De Jong A."/>
            <person name="Holsappel S."/>
            <person name="Eijlander R.T."/>
            <person name="Kuipers O.P."/>
        </authorList>
    </citation>
    <scope>NUCLEOTIDE SEQUENCE [LARGE SCALE GENOMIC DNA]</scope>
    <source>
        <strain evidence="2 3">B4099</strain>
    </source>
</reference>